<accession>A0A0C2D2E3</accession>
<evidence type="ECO:0000313" key="2">
    <source>
        <dbReference type="Proteomes" id="UP000031599"/>
    </source>
</evidence>
<dbReference type="EMBL" id="JMCC02000075">
    <property type="protein sequence ID" value="KIG14302.1"/>
    <property type="molecule type" value="Genomic_DNA"/>
</dbReference>
<dbReference type="RefSeq" id="WP_052553889.1">
    <property type="nucleotide sequence ID" value="NZ_JMCC02000075.1"/>
</dbReference>
<evidence type="ECO:0000313" key="1">
    <source>
        <dbReference type="EMBL" id="KIG14302.1"/>
    </source>
</evidence>
<sequence length="191" mass="20927">MPSVRDEQLLASIRVGDRAALHAFAELIREAVRELEIPGVSDARGRLDHIVGPLRARLLNRLSAPDFELRGSLRGYVMTFVALRRDELEPGAAPTGLRRLELADTDRLASAVAVALQKLTQSHNPDARELAHTWLALAEEGQALDVRSGHETARMLKTASPILARKSDGEFAGALRAFRTMLGYELGKLGF</sequence>
<protein>
    <submittedName>
        <fullName evidence="1">Uncharacterized protein</fullName>
    </submittedName>
</protein>
<organism evidence="1 2">
    <name type="scientific">Enhygromyxa salina</name>
    <dbReference type="NCBI Taxonomy" id="215803"/>
    <lineage>
        <taxon>Bacteria</taxon>
        <taxon>Pseudomonadati</taxon>
        <taxon>Myxococcota</taxon>
        <taxon>Polyangia</taxon>
        <taxon>Nannocystales</taxon>
        <taxon>Nannocystaceae</taxon>
        <taxon>Enhygromyxa</taxon>
    </lineage>
</organism>
<proteinExistence type="predicted"/>
<name>A0A0C2D2E3_9BACT</name>
<gene>
    <name evidence="1" type="ORF">DB30_06904</name>
</gene>
<dbReference type="AlphaFoldDB" id="A0A0C2D2E3"/>
<comment type="caution">
    <text evidence="1">The sequence shown here is derived from an EMBL/GenBank/DDBJ whole genome shotgun (WGS) entry which is preliminary data.</text>
</comment>
<reference evidence="1 2" key="1">
    <citation type="submission" date="2014-12" db="EMBL/GenBank/DDBJ databases">
        <title>Genome assembly of Enhygromyxa salina DSM 15201.</title>
        <authorList>
            <person name="Sharma G."/>
            <person name="Subramanian S."/>
        </authorList>
    </citation>
    <scope>NUCLEOTIDE SEQUENCE [LARGE SCALE GENOMIC DNA]</scope>
    <source>
        <strain evidence="1 2">DSM 15201</strain>
    </source>
</reference>
<dbReference type="Proteomes" id="UP000031599">
    <property type="component" value="Unassembled WGS sequence"/>
</dbReference>